<proteinExistence type="predicted"/>
<evidence type="ECO:0000313" key="3">
    <source>
        <dbReference type="Proteomes" id="UP000239757"/>
    </source>
</evidence>
<accession>A0A2P5VXU4</accession>
<dbReference type="Proteomes" id="UP000239757">
    <property type="component" value="Unassembled WGS sequence"/>
</dbReference>
<protein>
    <submittedName>
        <fullName evidence="2">Uncharacterized protein</fullName>
    </submittedName>
</protein>
<name>A0A2P5VXU4_GOSBA</name>
<gene>
    <name evidence="2" type="ORF">GOBAR_AA37056</name>
</gene>
<dbReference type="AlphaFoldDB" id="A0A2P5VXU4"/>
<dbReference type="EMBL" id="KZ670241">
    <property type="protein sequence ID" value="PPR83660.1"/>
    <property type="molecule type" value="Genomic_DNA"/>
</dbReference>
<evidence type="ECO:0000313" key="2">
    <source>
        <dbReference type="EMBL" id="PPR83660.1"/>
    </source>
</evidence>
<feature type="region of interest" description="Disordered" evidence="1">
    <location>
        <begin position="96"/>
        <end position="115"/>
    </location>
</feature>
<evidence type="ECO:0000256" key="1">
    <source>
        <dbReference type="SAM" id="MobiDB-lite"/>
    </source>
</evidence>
<reference evidence="2 3" key="1">
    <citation type="submission" date="2015-01" db="EMBL/GenBank/DDBJ databases">
        <title>Genome of allotetraploid Gossypium barbadense reveals genomic plasticity and fiber elongation in cotton evolution.</title>
        <authorList>
            <person name="Chen X."/>
            <person name="Liu X."/>
            <person name="Zhao B."/>
            <person name="Zheng H."/>
            <person name="Hu Y."/>
            <person name="Lu G."/>
            <person name="Yang C."/>
            <person name="Chen J."/>
            <person name="Shan C."/>
            <person name="Zhang L."/>
            <person name="Zhou Y."/>
            <person name="Wang L."/>
            <person name="Guo W."/>
            <person name="Bai Y."/>
            <person name="Ruan J."/>
            <person name="Shangguan X."/>
            <person name="Mao Y."/>
            <person name="Jiang J."/>
            <person name="Zhu Y."/>
            <person name="Lei J."/>
            <person name="Kang H."/>
            <person name="Chen S."/>
            <person name="He X."/>
            <person name="Wang R."/>
            <person name="Wang Y."/>
            <person name="Chen J."/>
            <person name="Wang L."/>
            <person name="Yu S."/>
            <person name="Wang B."/>
            <person name="Wei J."/>
            <person name="Song S."/>
            <person name="Lu X."/>
            <person name="Gao Z."/>
            <person name="Gu W."/>
            <person name="Deng X."/>
            <person name="Ma D."/>
            <person name="Wang S."/>
            <person name="Liang W."/>
            <person name="Fang L."/>
            <person name="Cai C."/>
            <person name="Zhu X."/>
            <person name="Zhou B."/>
            <person name="Zhang Y."/>
            <person name="Chen Z."/>
            <person name="Xu S."/>
            <person name="Zhu R."/>
            <person name="Wang S."/>
            <person name="Zhang T."/>
            <person name="Zhao G."/>
        </authorList>
    </citation>
    <scope>NUCLEOTIDE SEQUENCE [LARGE SCALE GENOMIC DNA]</scope>
    <source>
        <strain evidence="3">cv. Xinhai21</strain>
        <tissue evidence="2">Leaf</tissue>
    </source>
</reference>
<organism evidence="2 3">
    <name type="scientific">Gossypium barbadense</name>
    <name type="common">Sea Island cotton</name>
    <name type="synonym">Hibiscus barbadensis</name>
    <dbReference type="NCBI Taxonomy" id="3634"/>
    <lineage>
        <taxon>Eukaryota</taxon>
        <taxon>Viridiplantae</taxon>
        <taxon>Streptophyta</taxon>
        <taxon>Embryophyta</taxon>
        <taxon>Tracheophyta</taxon>
        <taxon>Spermatophyta</taxon>
        <taxon>Magnoliopsida</taxon>
        <taxon>eudicotyledons</taxon>
        <taxon>Gunneridae</taxon>
        <taxon>Pentapetalae</taxon>
        <taxon>rosids</taxon>
        <taxon>malvids</taxon>
        <taxon>Malvales</taxon>
        <taxon>Malvaceae</taxon>
        <taxon>Malvoideae</taxon>
        <taxon>Gossypium</taxon>
    </lineage>
</organism>
<sequence>MQFSIPAAAYDENAAGLLAGANSRGLENIFPQNPVEGVFKMLVWSKLPVFCPKVEVTCPIAGVELNKGDAWLLLKFKPVANAGIVAGTAAVPKIDGEDGNEGVTDELKRDEPVPNVGVKGEINTEVVEEIGSKRLDDVDWEGFEVVVEVAKPTLLKDGDFRLNGRRTTRTCRCS</sequence>